<accession>H2Z8C5</accession>
<feature type="region of interest" description="Disordered" evidence="6">
    <location>
        <begin position="63"/>
        <end position="84"/>
    </location>
</feature>
<dbReference type="GO" id="GO:0071004">
    <property type="term" value="C:U2-type prespliceosome"/>
    <property type="evidence" value="ECO:0007669"/>
    <property type="project" value="TreeGrafter"/>
</dbReference>
<evidence type="ECO:0000313" key="8">
    <source>
        <dbReference type="Ensembl" id="ENSCSAVP00000013837.1"/>
    </source>
</evidence>
<evidence type="ECO:0000256" key="1">
    <source>
        <dbReference type="ARBA" id="ARBA00004123"/>
    </source>
</evidence>
<dbReference type="GeneTree" id="ENSGT00930000150980"/>
<keyword evidence="2" id="KW-0507">mRNA processing</keyword>
<feature type="domain" description="FF" evidence="7">
    <location>
        <begin position="14"/>
        <end position="68"/>
    </location>
</feature>
<evidence type="ECO:0000313" key="9">
    <source>
        <dbReference type="Proteomes" id="UP000007875"/>
    </source>
</evidence>
<dbReference type="Ensembl" id="ENSCSAVT00000013997.1">
    <property type="protein sequence ID" value="ENSCSAVP00000013837.1"/>
    <property type="gene ID" value="ENSCSAVG00000008113.1"/>
</dbReference>
<dbReference type="InterPro" id="IPR036517">
    <property type="entry name" value="FF_domain_sf"/>
</dbReference>
<dbReference type="PANTHER" id="PTHR11864">
    <property type="entry name" value="PRE-MRNA-PROCESSING PROTEIN PRP40"/>
    <property type="match status" value="1"/>
</dbReference>
<keyword evidence="4" id="KW-0508">mRNA splicing</keyword>
<comment type="subcellular location">
    <subcellularLocation>
        <location evidence="1">Nucleus</location>
    </subcellularLocation>
</comment>
<dbReference type="GO" id="GO:0003723">
    <property type="term" value="F:RNA binding"/>
    <property type="evidence" value="ECO:0007669"/>
    <property type="project" value="TreeGrafter"/>
</dbReference>
<dbReference type="InterPro" id="IPR039726">
    <property type="entry name" value="Prp40-like"/>
</dbReference>
<reference evidence="8" key="3">
    <citation type="submission" date="2025-09" db="UniProtKB">
        <authorList>
            <consortium name="Ensembl"/>
        </authorList>
    </citation>
    <scope>IDENTIFICATION</scope>
</reference>
<reference evidence="9" key="1">
    <citation type="submission" date="2003-08" db="EMBL/GenBank/DDBJ databases">
        <authorList>
            <person name="Birren B."/>
            <person name="Nusbaum C."/>
            <person name="Abebe A."/>
            <person name="Abouelleil A."/>
            <person name="Adekoya E."/>
            <person name="Ait-zahra M."/>
            <person name="Allen N."/>
            <person name="Allen T."/>
            <person name="An P."/>
            <person name="Anderson M."/>
            <person name="Anderson S."/>
            <person name="Arachchi H."/>
            <person name="Armbruster J."/>
            <person name="Bachantsang P."/>
            <person name="Baldwin J."/>
            <person name="Barry A."/>
            <person name="Bayul T."/>
            <person name="Blitshsteyn B."/>
            <person name="Bloom T."/>
            <person name="Blye J."/>
            <person name="Boguslavskiy L."/>
            <person name="Borowsky M."/>
            <person name="Boukhgalter B."/>
            <person name="Brunache A."/>
            <person name="Butler J."/>
            <person name="Calixte N."/>
            <person name="Calvo S."/>
            <person name="Camarata J."/>
            <person name="Campo K."/>
            <person name="Chang J."/>
            <person name="Cheshatsang Y."/>
            <person name="Citroen M."/>
            <person name="Collymore A."/>
            <person name="Considine T."/>
            <person name="Cook A."/>
            <person name="Cooke P."/>
            <person name="Corum B."/>
            <person name="Cuomo C."/>
            <person name="David R."/>
            <person name="Dawoe T."/>
            <person name="Degray S."/>
            <person name="Dodge S."/>
            <person name="Dooley K."/>
            <person name="Dorje P."/>
            <person name="Dorjee K."/>
            <person name="Dorris L."/>
            <person name="Duffey N."/>
            <person name="Dupes A."/>
            <person name="Elkins T."/>
            <person name="Engels R."/>
            <person name="Erickson J."/>
            <person name="Farina A."/>
            <person name="Faro S."/>
            <person name="Ferreira P."/>
            <person name="Fischer H."/>
            <person name="Fitzgerald M."/>
            <person name="Foley K."/>
            <person name="Gage D."/>
            <person name="Galagan J."/>
            <person name="Gearin G."/>
            <person name="Gnerre S."/>
            <person name="Gnirke A."/>
            <person name="Goyette A."/>
            <person name="Graham J."/>
            <person name="Grandbois E."/>
            <person name="Gyaltsen K."/>
            <person name="Hafez N."/>
            <person name="Hagopian D."/>
            <person name="Hagos B."/>
            <person name="Hall J."/>
            <person name="Hatcher B."/>
            <person name="Heller A."/>
            <person name="Higgins H."/>
            <person name="Honan T."/>
            <person name="Horn A."/>
            <person name="Houde N."/>
            <person name="Hughes L."/>
            <person name="Hulme W."/>
            <person name="Husby E."/>
            <person name="Iliev I."/>
            <person name="Jaffe D."/>
            <person name="Jones C."/>
            <person name="Kamal M."/>
            <person name="Kamat A."/>
            <person name="Kamvysselis M."/>
            <person name="Karlsson E."/>
            <person name="Kells C."/>
            <person name="Kieu A."/>
            <person name="Kisner P."/>
            <person name="Kodira C."/>
            <person name="Kulbokas E."/>
            <person name="Labutti K."/>
            <person name="Lama D."/>
            <person name="Landers T."/>
            <person name="Leger J."/>
            <person name="Levine S."/>
            <person name="Lewis D."/>
            <person name="Lewis T."/>
            <person name="Lindblad-toh K."/>
            <person name="Liu X."/>
            <person name="Lokyitsang T."/>
            <person name="Lokyitsang Y."/>
            <person name="Lucien O."/>
            <person name="Lui A."/>
            <person name="Ma L.J."/>
            <person name="Mabbitt R."/>
            <person name="Macdonald J."/>
            <person name="Maclean C."/>
            <person name="Major J."/>
            <person name="Manning J."/>
            <person name="Marabella R."/>
            <person name="Maru K."/>
            <person name="Matthews C."/>
            <person name="Mauceli E."/>
            <person name="Mccarthy M."/>
            <person name="Mcdonough S."/>
            <person name="Mcghee T."/>
            <person name="Meldrim J."/>
            <person name="Meneus L."/>
            <person name="Mesirov J."/>
            <person name="Mihalev A."/>
            <person name="Mihova T."/>
            <person name="Mikkelsen T."/>
            <person name="Mlenga V."/>
            <person name="Moru K."/>
            <person name="Mozes J."/>
            <person name="Mulrain L."/>
            <person name="Munson G."/>
            <person name="Naylor J."/>
            <person name="Newes C."/>
            <person name="Nguyen C."/>
            <person name="Nguyen N."/>
            <person name="Nguyen T."/>
            <person name="Nicol R."/>
            <person name="Nielsen C."/>
            <person name="Nizzari M."/>
            <person name="Norbu C."/>
            <person name="Norbu N."/>
            <person name="O'donnell P."/>
            <person name="Okoawo O."/>
            <person name="O'leary S."/>
            <person name="Omotosho B."/>
            <person name="O'neill K."/>
            <person name="Osman S."/>
            <person name="Parker S."/>
            <person name="Perrin D."/>
            <person name="Phunkhang P."/>
            <person name="Piqani B."/>
            <person name="Purcell S."/>
            <person name="Rachupka T."/>
            <person name="Ramasamy U."/>
            <person name="Rameau R."/>
            <person name="Ray V."/>
            <person name="Raymond C."/>
            <person name="Retta R."/>
            <person name="Richardson S."/>
            <person name="Rise C."/>
            <person name="Rodriguez J."/>
            <person name="Rogers J."/>
            <person name="Rogov P."/>
            <person name="Rutman M."/>
            <person name="Schupbach R."/>
            <person name="Seaman C."/>
            <person name="Settipalli S."/>
            <person name="Sharpe T."/>
            <person name="Sheridan J."/>
            <person name="Sherpa N."/>
            <person name="Shi J."/>
            <person name="Smirnov S."/>
            <person name="Smith C."/>
            <person name="Sougnez C."/>
            <person name="Spencer B."/>
            <person name="Stalker J."/>
            <person name="Stange-thomann N."/>
            <person name="Stavropoulos S."/>
            <person name="Stetson K."/>
            <person name="Stone C."/>
            <person name="Stone S."/>
            <person name="Stubbs M."/>
            <person name="Talamas J."/>
            <person name="Tchuinga P."/>
            <person name="Tenzing P."/>
            <person name="Tesfaye S."/>
            <person name="Theodore J."/>
            <person name="Thoulutsang Y."/>
            <person name="Topham K."/>
            <person name="Towey S."/>
            <person name="Tsamla T."/>
            <person name="Tsomo N."/>
            <person name="Vallee D."/>
            <person name="Vassiliev H."/>
            <person name="Venkataraman V."/>
            <person name="Vinson J."/>
            <person name="Vo A."/>
            <person name="Wade C."/>
            <person name="Wang S."/>
            <person name="Wangchuk T."/>
            <person name="Wangdi T."/>
            <person name="Whittaker C."/>
            <person name="Wilkinson J."/>
            <person name="Wu Y."/>
            <person name="Wyman D."/>
            <person name="Yadav S."/>
            <person name="Yang S."/>
            <person name="Yang X."/>
            <person name="Yeager S."/>
            <person name="Yee E."/>
            <person name="Young G."/>
            <person name="Zainoun J."/>
            <person name="Zembeck L."/>
            <person name="Zimmer A."/>
            <person name="Zody M."/>
            <person name="Lander E."/>
        </authorList>
    </citation>
    <scope>NUCLEOTIDE SEQUENCE [LARGE SCALE GENOMIC DNA]</scope>
</reference>
<keyword evidence="3" id="KW-0677">Repeat</keyword>
<proteinExistence type="predicted"/>
<keyword evidence="9" id="KW-1185">Reference proteome</keyword>
<evidence type="ECO:0000256" key="4">
    <source>
        <dbReference type="ARBA" id="ARBA00023187"/>
    </source>
</evidence>
<evidence type="ECO:0000256" key="2">
    <source>
        <dbReference type="ARBA" id="ARBA00022664"/>
    </source>
</evidence>
<organism evidence="8 9">
    <name type="scientific">Ciona savignyi</name>
    <name type="common">Pacific transparent sea squirt</name>
    <dbReference type="NCBI Taxonomy" id="51511"/>
    <lineage>
        <taxon>Eukaryota</taxon>
        <taxon>Metazoa</taxon>
        <taxon>Chordata</taxon>
        <taxon>Tunicata</taxon>
        <taxon>Ascidiacea</taxon>
        <taxon>Phlebobranchia</taxon>
        <taxon>Cionidae</taxon>
        <taxon>Ciona</taxon>
    </lineage>
</organism>
<dbReference type="Gene3D" id="1.10.10.440">
    <property type="entry name" value="FF domain"/>
    <property type="match status" value="2"/>
</dbReference>
<dbReference type="HOGENOM" id="CLU_1869716_0_0_1"/>
<evidence type="ECO:0000256" key="5">
    <source>
        <dbReference type="ARBA" id="ARBA00023242"/>
    </source>
</evidence>
<dbReference type="FunFam" id="1.10.10.440:FF:000013">
    <property type="entry name" value="pre-mRNA-processing protein 40A isoform X1"/>
    <property type="match status" value="1"/>
</dbReference>
<evidence type="ECO:0000259" key="7">
    <source>
        <dbReference type="PROSITE" id="PS51676"/>
    </source>
</evidence>
<dbReference type="AlphaFoldDB" id="H2Z8C5"/>
<name>H2Z8C5_CIOSA</name>
<dbReference type="SUPFAM" id="SSF81698">
    <property type="entry name" value="FF domain"/>
    <property type="match status" value="2"/>
</dbReference>
<dbReference type="SMART" id="SM00441">
    <property type="entry name" value="FF"/>
    <property type="match status" value="2"/>
</dbReference>
<sequence length="137" mass="16439">MVMKEEKLQEWGTKEEAKAAFKDALREKKVPAASSWEQAMKMIVSDHRYSALKKLSEKKQAYNEYKTQRGKEEKEEERIRTKENKEKLQKYLETHPKMTSTVSYRAADKMFNETTEWKCVQERDRKEIFEDVVFYLA</sequence>
<protein>
    <recommendedName>
        <fullName evidence="7">FF domain-containing protein</fullName>
    </recommendedName>
</protein>
<reference evidence="8" key="2">
    <citation type="submission" date="2025-08" db="UniProtKB">
        <authorList>
            <consortium name="Ensembl"/>
        </authorList>
    </citation>
    <scope>IDENTIFICATION</scope>
</reference>
<dbReference type="PANTHER" id="PTHR11864:SF0">
    <property type="entry name" value="PRP40 PRE-MRNA PROCESSING FACTOR 40 HOMOLOG A (YEAST)"/>
    <property type="match status" value="1"/>
</dbReference>
<dbReference type="Proteomes" id="UP000007875">
    <property type="component" value="Unassembled WGS sequence"/>
</dbReference>
<dbReference type="GO" id="GO:0005685">
    <property type="term" value="C:U1 snRNP"/>
    <property type="evidence" value="ECO:0007669"/>
    <property type="project" value="TreeGrafter"/>
</dbReference>
<dbReference type="GO" id="GO:0045292">
    <property type="term" value="P:mRNA cis splicing, via spliceosome"/>
    <property type="evidence" value="ECO:0007669"/>
    <property type="project" value="InterPro"/>
</dbReference>
<evidence type="ECO:0000256" key="3">
    <source>
        <dbReference type="ARBA" id="ARBA00022737"/>
    </source>
</evidence>
<dbReference type="Pfam" id="PF01846">
    <property type="entry name" value="FF"/>
    <property type="match status" value="1"/>
</dbReference>
<dbReference type="PROSITE" id="PS51676">
    <property type="entry name" value="FF"/>
    <property type="match status" value="2"/>
</dbReference>
<evidence type="ECO:0000256" key="6">
    <source>
        <dbReference type="SAM" id="MobiDB-lite"/>
    </source>
</evidence>
<dbReference type="InterPro" id="IPR002713">
    <property type="entry name" value="FF_domain"/>
</dbReference>
<feature type="domain" description="FF" evidence="7">
    <location>
        <begin position="80"/>
        <end position="135"/>
    </location>
</feature>
<keyword evidence="5" id="KW-0539">Nucleus</keyword>